<comment type="caution">
    <text evidence="5">The sequence shown here is derived from an EMBL/GenBank/DDBJ whole genome shotgun (WGS) entry which is preliminary data.</text>
</comment>
<dbReference type="SMART" id="SM00530">
    <property type="entry name" value="HTH_XRE"/>
    <property type="match status" value="3"/>
</dbReference>
<dbReference type="PANTHER" id="PTHR40661">
    <property type="match status" value="1"/>
</dbReference>
<sequence>MNTNDFGNRLKEVMNLRGIKQIELAEKTGISRGALSSYISGRWEAKSNNLYKLAYALNVSPAWLLGLDSTMKQNTSNNRIIGARIIKARKAKNITAKELANKIHVAASTISRYEKGEINKIKMPVIDAIARALNVNPMWILGKSKYPDKNDTIKYMKVNELIAARRKELGMTLEEVAQTVGVGKSTVKKWESGYIKNMRRDKMALLAKALKLSPLDLLSDEIPTDKQSIHCLPELNKSDEREIESDLEDMMNAVASAAYDNEEEMEDAEAFKATIKAAMIQAKKIAKKKYTPKKYRKG</sequence>
<name>A0ABW7DL58_9FIRM</name>
<evidence type="ECO:0000313" key="5">
    <source>
        <dbReference type="EMBL" id="MFG6271607.1"/>
    </source>
</evidence>
<dbReference type="RefSeq" id="WP_113855881.1">
    <property type="nucleotide sequence ID" value="NZ_CP011940.1"/>
</dbReference>
<gene>
    <name evidence="5" type="ORF">ACGTZG_00205</name>
</gene>
<dbReference type="CDD" id="cd00093">
    <property type="entry name" value="HTH_XRE"/>
    <property type="match status" value="3"/>
</dbReference>
<evidence type="ECO:0000259" key="4">
    <source>
        <dbReference type="PROSITE" id="PS50943"/>
    </source>
</evidence>
<dbReference type="Gene3D" id="1.10.260.40">
    <property type="entry name" value="lambda repressor-like DNA-binding domains"/>
    <property type="match status" value="3"/>
</dbReference>
<keyword evidence="6" id="KW-1185">Reference proteome</keyword>
<dbReference type="Proteomes" id="UP001605989">
    <property type="component" value="Unassembled WGS sequence"/>
</dbReference>
<keyword evidence="1" id="KW-0805">Transcription regulation</keyword>
<organism evidence="5 6">
    <name type="scientific">Megasphaera hexanoica</name>
    <dbReference type="NCBI Taxonomy" id="1675036"/>
    <lineage>
        <taxon>Bacteria</taxon>
        <taxon>Bacillati</taxon>
        <taxon>Bacillota</taxon>
        <taxon>Negativicutes</taxon>
        <taxon>Veillonellales</taxon>
        <taxon>Veillonellaceae</taxon>
        <taxon>Megasphaera</taxon>
    </lineage>
</organism>
<keyword evidence="3" id="KW-0804">Transcription</keyword>
<dbReference type="InterPro" id="IPR010982">
    <property type="entry name" value="Lambda_DNA-bd_dom_sf"/>
</dbReference>
<evidence type="ECO:0000256" key="1">
    <source>
        <dbReference type="ARBA" id="ARBA00023015"/>
    </source>
</evidence>
<evidence type="ECO:0000256" key="3">
    <source>
        <dbReference type="ARBA" id="ARBA00023163"/>
    </source>
</evidence>
<protein>
    <submittedName>
        <fullName evidence="5">Helix-turn-helix domain-containing protein</fullName>
    </submittedName>
</protein>
<reference evidence="5 6" key="1">
    <citation type="submission" date="2024-10" db="EMBL/GenBank/DDBJ databases">
        <authorList>
            <person name="Sang B.-I."/>
            <person name="Prabhaharan D."/>
        </authorList>
    </citation>
    <scope>NUCLEOTIDE SEQUENCE [LARGE SCALE GENOMIC DNA]</scope>
    <source>
        <strain evidence="5 6">MH</strain>
    </source>
</reference>
<proteinExistence type="predicted"/>
<evidence type="ECO:0000256" key="2">
    <source>
        <dbReference type="ARBA" id="ARBA00023125"/>
    </source>
</evidence>
<accession>A0ABW7DL58</accession>
<dbReference type="EMBL" id="JBIEKR010000001">
    <property type="protein sequence ID" value="MFG6271607.1"/>
    <property type="molecule type" value="Genomic_DNA"/>
</dbReference>
<feature type="domain" description="HTH cro/C1-type" evidence="4">
    <location>
        <begin position="85"/>
        <end position="140"/>
    </location>
</feature>
<dbReference type="PANTHER" id="PTHR40661:SF1">
    <property type="entry name" value="HTH CRO_C1-TYPE DOMAIN-CONTAINING PROTEIN"/>
    <property type="match status" value="1"/>
</dbReference>
<dbReference type="InterPro" id="IPR001387">
    <property type="entry name" value="Cro/C1-type_HTH"/>
</dbReference>
<keyword evidence="2" id="KW-0238">DNA-binding</keyword>
<feature type="domain" description="HTH cro/C1-type" evidence="4">
    <location>
        <begin position="162"/>
        <end position="217"/>
    </location>
</feature>
<evidence type="ECO:0000313" key="6">
    <source>
        <dbReference type="Proteomes" id="UP001605989"/>
    </source>
</evidence>
<dbReference type="SUPFAM" id="SSF47413">
    <property type="entry name" value="lambda repressor-like DNA-binding domains"/>
    <property type="match status" value="3"/>
</dbReference>
<dbReference type="Pfam" id="PF01381">
    <property type="entry name" value="HTH_3"/>
    <property type="match status" value="3"/>
</dbReference>
<feature type="domain" description="HTH cro/C1-type" evidence="4">
    <location>
        <begin position="10"/>
        <end position="64"/>
    </location>
</feature>
<dbReference type="PROSITE" id="PS50943">
    <property type="entry name" value="HTH_CROC1"/>
    <property type="match status" value="3"/>
</dbReference>